<dbReference type="RefSeq" id="WP_119700841.1">
    <property type="nucleotide sequence ID" value="NZ_QJSA01000003.1"/>
</dbReference>
<gene>
    <name evidence="1" type="ORF">C2846_04980</name>
</gene>
<proteinExistence type="predicted"/>
<dbReference type="OrthoDB" id="194359at2"/>
<evidence type="ECO:0000313" key="1">
    <source>
        <dbReference type="EMBL" id="RHW22371.1"/>
    </source>
</evidence>
<dbReference type="Proteomes" id="UP000265745">
    <property type="component" value="Unassembled WGS sequence"/>
</dbReference>
<dbReference type="EMBL" id="QJSA01000003">
    <property type="protein sequence ID" value="RHW22371.1"/>
    <property type="molecule type" value="Genomic_DNA"/>
</dbReference>
<organism evidence="1 2">
    <name type="scientific">Pseudomonas jilinensis</name>
    <dbReference type="NCBI Taxonomy" id="2078689"/>
    <lineage>
        <taxon>Bacteria</taxon>
        <taxon>Pseudomonadati</taxon>
        <taxon>Pseudomonadota</taxon>
        <taxon>Gammaproteobacteria</taxon>
        <taxon>Pseudomonadales</taxon>
        <taxon>Pseudomonadaceae</taxon>
        <taxon>Pseudomonas</taxon>
    </lineage>
</organism>
<sequence length="214" mass="23544">MKSQDVLLLVKLICLEQQERQLVLRAGETAALSKLSEAPLSDEWQGWEDDVEQDPPVHHESYSVRALEASLGISKSEIASALKRCQNVGLLRIDPNTRLPRVNSSALLGFIEHGLKYVFPARPAEIVRGIPTGFSAPVLQGKLLTGGDLILVWPDAYGKRKGQSVTPLFRTVPGAVKKDPRLYEYLALIDAIRIGNAREASLASEMLREKVLPA</sequence>
<accession>A0A396S865</accession>
<dbReference type="AlphaFoldDB" id="A0A396S865"/>
<name>A0A396S865_9PSED</name>
<reference evidence="1 2" key="1">
    <citation type="submission" date="2018-06" db="EMBL/GenBank/DDBJ databases">
        <title>Pseudomonas jilinensis sp. nov., isolated from the production water of Jilin Oilfield in China.</title>
        <authorList>
            <person name="Wang J."/>
        </authorList>
    </citation>
    <scope>NUCLEOTIDE SEQUENCE [LARGE SCALE GENOMIC DNA]</scope>
    <source>
        <strain evidence="1 2">JS15-10A1</strain>
    </source>
</reference>
<evidence type="ECO:0000313" key="2">
    <source>
        <dbReference type="Proteomes" id="UP000265745"/>
    </source>
</evidence>
<keyword evidence="2" id="KW-1185">Reference proteome</keyword>
<comment type="caution">
    <text evidence="1">The sequence shown here is derived from an EMBL/GenBank/DDBJ whole genome shotgun (WGS) entry which is preliminary data.</text>
</comment>
<protein>
    <submittedName>
        <fullName evidence="1">Uncharacterized protein</fullName>
    </submittedName>
</protein>